<comment type="cofactor">
    <cofactor evidence="1 6">
        <name>pyridoxal 5'-phosphate</name>
        <dbReference type="ChEBI" id="CHEBI:597326"/>
    </cofactor>
</comment>
<dbReference type="InterPro" id="IPR015422">
    <property type="entry name" value="PyrdxlP-dep_Trfase_small"/>
</dbReference>
<comment type="similarity">
    <text evidence="2 6">Belongs to the class-I pyridoxal-phosphate-dependent aminotransferase family.</text>
</comment>
<keyword evidence="3 6" id="KW-0032">Aminotransferase</keyword>
<dbReference type="PANTHER" id="PTHR46383">
    <property type="entry name" value="ASPARTATE AMINOTRANSFERASE"/>
    <property type="match status" value="1"/>
</dbReference>
<dbReference type="InterPro" id="IPR004838">
    <property type="entry name" value="NHTrfase_class1_PyrdxlP-BS"/>
</dbReference>
<evidence type="ECO:0000313" key="8">
    <source>
        <dbReference type="EMBL" id="GMA42249.1"/>
    </source>
</evidence>
<evidence type="ECO:0000256" key="3">
    <source>
        <dbReference type="ARBA" id="ARBA00022576"/>
    </source>
</evidence>
<dbReference type="Pfam" id="PF00155">
    <property type="entry name" value="Aminotran_1_2"/>
    <property type="match status" value="1"/>
</dbReference>
<dbReference type="EMBL" id="BSUO01000001">
    <property type="protein sequence ID" value="GMA42249.1"/>
    <property type="molecule type" value="Genomic_DNA"/>
</dbReference>
<dbReference type="Gene3D" id="3.90.1150.10">
    <property type="entry name" value="Aspartate Aminotransferase, domain 1"/>
    <property type="match status" value="1"/>
</dbReference>
<dbReference type="SUPFAM" id="SSF53383">
    <property type="entry name" value="PLP-dependent transferases"/>
    <property type="match status" value="1"/>
</dbReference>
<keyword evidence="9" id="KW-1185">Reference proteome</keyword>
<dbReference type="InterPro" id="IPR050596">
    <property type="entry name" value="AspAT/PAT-like"/>
</dbReference>
<dbReference type="CDD" id="cd00609">
    <property type="entry name" value="AAT_like"/>
    <property type="match status" value="1"/>
</dbReference>
<accession>A0ABQ6IWB6</accession>
<evidence type="ECO:0000259" key="7">
    <source>
        <dbReference type="Pfam" id="PF00155"/>
    </source>
</evidence>
<evidence type="ECO:0000256" key="2">
    <source>
        <dbReference type="ARBA" id="ARBA00007441"/>
    </source>
</evidence>
<feature type="domain" description="Aminotransferase class I/classII large" evidence="7">
    <location>
        <begin position="3"/>
        <end position="244"/>
    </location>
</feature>
<evidence type="ECO:0000313" key="9">
    <source>
        <dbReference type="Proteomes" id="UP001157126"/>
    </source>
</evidence>
<proteinExistence type="inferred from homology"/>
<keyword evidence="4 6" id="KW-0808">Transferase</keyword>
<dbReference type="PROSITE" id="PS00105">
    <property type="entry name" value="AA_TRANSFER_CLASS_1"/>
    <property type="match status" value="1"/>
</dbReference>
<evidence type="ECO:0000256" key="5">
    <source>
        <dbReference type="ARBA" id="ARBA00022898"/>
    </source>
</evidence>
<dbReference type="InterPro" id="IPR015424">
    <property type="entry name" value="PyrdxlP-dep_Trfase"/>
</dbReference>
<dbReference type="EC" id="2.6.1.-" evidence="6"/>
<evidence type="ECO:0000256" key="4">
    <source>
        <dbReference type="ARBA" id="ARBA00022679"/>
    </source>
</evidence>
<reference evidence="9" key="1">
    <citation type="journal article" date="2019" name="Int. J. Syst. Evol. Microbiol.">
        <title>The Global Catalogue of Microorganisms (GCM) 10K type strain sequencing project: providing services to taxonomists for standard genome sequencing and annotation.</title>
        <authorList>
            <consortium name="The Broad Institute Genomics Platform"/>
            <consortium name="The Broad Institute Genome Sequencing Center for Infectious Disease"/>
            <person name="Wu L."/>
            <person name="Ma J."/>
        </authorList>
    </citation>
    <scope>NUCLEOTIDE SEQUENCE [LARGE SCALE GENOMIC DNA]</scope>
    <source>
        <strain evidence="9">NBRC 113072</strain>
    </source>
</reference>
<gene>
    <name evidence="8" type="ORF">GCM10025883_42940</name>
</gene>
<dbReference type="Gene3D" id="3.40.640.10">
    <property type="entry name" value="Type I PLP-dependent aspartate aminotransferase-like (Major domain)"/>
    <property type="match status" value="1"/>
</dbReference>
<comment type="caution">
    <text evidence="8">The sequence shown here is derived from an EMBL/GenBank/DDBJ whole genome shotgun (WGS) entry which is preliminary data.</text>
</comment>
<sequence>MPVVVDTREEDGYQPRAEALEAAITDRTRAIILNTPANPTGACLTRSTSREIAAIAEKHDLLVIADEIYTAFSYAEPFEPFVTLPGMVERTVTLNSLSKDYVMTGWRIGYALGPAEVIRTMKDVNENNVFTAPSVSQRAALHALRLRHEIVPPIRERYRARLMRAYERVRATPNMSSLEPGGSIYLWVNVKDTGLTSAEVADVIFEETHVLTLPGNAFGDCGEGYLRLAMTVSRDRIDEAFDRIGRMTLFGGTGQAGAGSGVV</sequence>
<keyword evidence="5" id="KW-0663">Pyridoxal phosphate</keyword>
<dbReference type="InterPro" id="IPR015421">
    <property type="entry name" value="PyrdxlP-dep_Trfase_major"/>
</dbReference>
<evidence type="ECO:0000256" key="6">
    <source>
        <dbReference type="RuleBase" id="RU000481"/>
    </source>
</evidence>
<protein>
    <recommendedName>
        <fullName evidence="6">Aminotransferase</fullName>
        <ecNumber evidence="6">2.6.1.-</ecNumber>
    </recommendedName>
</protein>
<dbReference type="PANTHER" id="PTHR46383:SF1">
    <property type="entry name" value="ASPARTATE AMINOTRANSFERASE"/>
    <property type="match status" value="1"/>
</dbReference>
<dbReference type="InterPro" id="IPR004839">
    <property type="entry name" value="Aminotransferase_I/II_large"/>
</dbReference>
<dbReference type="Proteomes" id="UP001157126">
    <property type="component" value="Unassembled WGS sequence"/>
</dbReference>
<organism evidence="8 9">
    <name type="scientific">Mobilicoccus caccae</name>
    <dbReference type="NCBI Taxonomy" id="1859295"/>
    <lineage>
        <taxon>Bacteria</taxon>
        <taxon>Bacillati</taxon>
        <taxon>Actinomycetota</taxon>
        <taxon>Actinomycetes</taxon>
        <taxon>Micrococcales</taxon>
        <taxon>Dermatophilaceae</taxon>
        <taxon>Mobilicoccus</taxon>
    </lineage>
</organism>
<name>A0ABQ6IWB6_9MICO</name>
<evidence type="ECO:0000256" key="1">
    <source>
        <dbReference type="ARBA" id="ARBA00001933"/>
    </source>
</evidence>